<dbReference type="EMBL" id="LVJN01000018">
    <property type="protein sequence ID" value="OSM04881.1"/>
    <property type="molecule type" value="Genomic_DNA"/>
</dbReference>
<proteinExistence type="predicted"/>
<evidence type="ECO:0000313" key="2">
    <source>
        <dbReference type="EMBL" id="OSM04881.1"/>
    </source>
</evidence>
<dbReference type="STRING" id="1434232.MAIT1_02984"/>
<organism evidence="2 3">
    <name type="scientific">Magnetofaba australis IT-1</name>
    <dbReference type="NCBI Taxonomy" id="1434232"/>
    <lineage>
        <taxon>Bacteria</taxon>
        <taxon>Pseudomonadati</taxon>
        <taxon>Pseudomonadota</taxon>
        <taxon>Magnetococcia</taxon>
        <taxon>Magnetococcales</taxon>
        <taxon>Magnetococcaceae</taxon>
        <taxon>Magnetofaba</taxon>
    </lineage>
</organism>
<reference evidence="2 3" key="1">
    <citation type="journal article" date="2016" name="BMC Genomics">
        <title>Combined genomic and structural analyses of a cultured magnetotactic bacterium reveals its niche adaptation to a dynamic environment.</title>
        <authorList>
            <person name="Araujo A.C."/>
            <person name="Morillo V."/>
            <person name="Cypriano J."/>
            <person name="Teixeira L.C."/>
            <person name="Leao P."/>
            <person name="Lyra S."/>
            <person name="Almeida L.G."/>
            <person name="Bazylinski D.A."/>
            <person name="Vasconcellos A.T."/>
            <person name="Abreu F."/>
            <person name="Lins U."/>
        </authorList>
    </citation>
    <scope>NUCLEOTIDE SEQUENCE [LARGE SCALE GENOMIC DNA]</scope>
    <source>
        <strain evidence="2 3">IT-1</strain>
    </source>
</reference>
<dbReference type="AlphaFoldDB" id="A0A1Y2K5C6"/>
<dbReference type="Proteomes" id="UP000194003">
    <property type="component" value="Unassembled WGS sequence"/>
</dbReference>
<keyword evidence="1" id="KW-1133">Transmembrane helix</keyword>
<keyword evidence="1" id="KW-0812">Transmembrane</keyword>
<feature type="transmembrane region" description="Helical" evidence="1">
    <location>
        <begin position="6"/>
        <end position="26"/>
    </location>
</feature>
<accession>A0A1Y2K5C6</accession>
<gene>
    <name evidence="2" type="ORF">MAIT1_02984</name>
</gene>
<keyword evidence="1" id="KW-0472">Membrane</keyword>
<sequence length="88" mass="10169">MHYIYISQSILIAHTAHFDSLINAFVKALRKNRKRLISLITTHTAPCQFLCKKAVYFYQSILAIPVTAWSNAHQWGKECWGTYSLIIL</sequence>
<evidence type="ECO:0000313" key="3">
    <source>
        <dbReference type="Proteomes" id="UP000194003"/>
    </source>
</evidence>
<protein>
    <submittedName>
        <fullName evidence="2">Uncharacterized protein</fullName>
    </submittedName>
</protein>
<keyword evidence="3" id="KW-1185">Reference proteome</keyword>
<evidence type="ECO:0000256" key="1">
    <source>
        <dbReference type="SAM" id="Phobius"/>
    </source>
</evidence>
<comment type="caution">
    <text evidence="2">The sequence shown here is derived from an EMBL/GenBank/DDBJ whole genome shotgun (WGS) entry which is preliminary data.</text>
</comment>
<name>A0A1Y2K5C6_9PROT</name>